<gene>
    <name evidence="3" type="ORF">BLM47_14215</name>
</gene>
<reference evidence="3 4" key="1">
    <citation type="submission" date="2016-12" db="EMBL/GenBank/DDBJ databases">
        <title>Candidatus Reconcilibacillus cellulovorans genome.</title>
        <authorList>
            <person name="Kolinko S."/>
            <person name="Wu Y.-W."/>
            <person name="Tachea F."/>
            <person name="Denzel E."/>
            <person name="Hiras J."/>
            <person name="Baecker N."/>
            <person name="Chan L.J."/>
            <person name="Eichorst S.A."/>
            <person name="Frey D."/>
            <person name="Adams P.D."/>
            <person name="Pray T."/>
            <person name="Tanjore D."/>
            <person name="Petzold C.J."/>
            <person name="Gladden J.M."/>
            <person name="Simmons B.A."/>
            <person name="Singer S.W."/>
        </authorList>
    </citation>
    <scope>NUCLEOTIDE SEQUENCE [LARGE SCALE GENOMIC DNA]</scope>
    <source>
        <strain evidence="3">JTherm</strain>
    </source>
</reference>
<dbReference type="Pfam" id="PF00754">
    <property type="entry name" value="F5_F8_type_C"/>
    <property type="match status" value="2"/>
</dbReference>
<dbReference type="Proteomes" id="UP000243688">
    <property type="component" value="Unassembled WGS sequence"/>
</dbReference>
<accession>A0A2A6DX50</accession>
<sequence>VKARDAAGNESAASNTASATTQASGGGGGGSLVALDRTGWTVTTSPAGSGAANMLDGSLSTRWTTGTAMANGQYVVVDMQAAKTFRRIVMDSTGSNNDYARGYQVYVSNDGVNWGSAIASGTGTGPVITVDFAVQTARYIKIVQTGSASYWWSIHELNVYADGGSGGTPTALDRTGWTVTSSPAGSGAANMLDGQLSTRWTTGTAMAPGQYVAVDMKAAKTFRRIVMDSTGSNNDYARGYQSTLRCRRRGISRSCRRAARRTGGRSMS</sequence>
<dbReference type="InterPro" id="IPR008979">
    <property type="entry name" value="Galactose-bd-like_sf"/>
</dbReference>
<evidence type="ECO:0000259" key="2">
    <source>
        <dbReference type="PROSITE" id="PS50022"/>
    </source>
</evidence>
<dbReference type="EMBL" id="MOXJ01000092">
    <property type="protein sequence ID" value="PDO09156.1"/>
    <property type="molecule type" value="Genomic_DNA"/>
</dbReference>
<feature type="non-terminal residue" evidence="3">
    <location>
        <position position="1"/>
    </location>
</feature>
<evidence type="ECO:0000256" key="1">
    <source>
        <dbReference type="SAM" id="MobiDB-lite"/>
    </source>
</evidence>
<dbReference type="AlphaFoldDB" id="A0A2A6DX50"/>
<feature type="domain" description="F5/8 type C" evidence="2">
    <location>
        <begin position="20"/>
        <end position="162"/>
    </location>
</feature>
<dbReference type="SUPFAM" id="SSF49785">
    <property type="entry name" value="Galactose-binding domain-like"/>
    <property type="match status" value="2"/>
</dbReference>
<feature type="compositionally biased region" description="Low complexity" evidence="1">
    <location>
        <begin position="8"/>
        <end position="23"/>
    </location>
</feature>
<comment type="caution">
    <text evidence="3">The sequence shown here is derived from an EMBL/GenBank/DDBJ whole genome shotgun (WGS) entry which is preliminary data.</text>
</comment>
<feature type="region of interest" description="Disordered" evidence="1">
    <location>
        <begin position="1"/>
        <end position="30"/>
    </location>
</feature>
<organism evidence="3 4">
    <name type="scientific">Candidatus Reconcilbacillus cellulovorans</name>
    <dbReference type="NCBI Taxonomy" id="1906605"/>
    <lineage>
        <taxon>Bacteria</taxon>
        <taxon>Bacillati</taxon>
        <taxon>Bacillota</taxon>
        <taxon>Bacilli</taxon>
        <taxon>Bacillales</taxon>
        <taxon>Paenibacillaceae</taxon>
        <taxon>Candidatus Reconcilbacillus</taxon>
    </lineage>
</organism>
<evidence type="ECO:0000313" key="3">
    <source>
        <dbReference type="EMBL" id="PDO09156.1"/>
    </source>
</evidence>
<dbReference type="PROSITE" id="PS50022">
    <property type="entry name" value="FA58C_3"/>
    <property type="match status" value="1"/>
</dbReference>
<name>A0A2A6DX50_9BACL</name>
<evidence type="ECO:0000313" key="4">
    <source>
        <dbReference type="Proteomes" id="UP000243688"/>
    </source>
</evidence>
<dbReference type="InterPro" id="IPR000421">
    <property type="entry name" value="FA58C"/>
</dbReference>
<dbReference type="Gene3D" id="2.60.120.260">
    <property type="entry name" value="Galactose-binding domain-like"/>
    <property type="match status" value="2"/>
</dbReference>
<proteinExistence type="predicted"/>
<protein>
    <recommendedName>
        <fullName evidence="2">F5/8 type C domain-containing protein</fullName>
    </recommendedName>
</protein>